<protein>
    <submittedName>
        <fullName evidence="9">Rod shape-determining protein MreD</fullName>
    </submittedName>
</protein>
<dbReference type="RefSeq" id="WP_339969372.1">
    <property type="nucleotide sequence ID" value="NZ_JAWMWG010000001.1"/>
</dbReference>
<evidence type="ECO:0000313" key="10">
    <source>
        <dbReference type="Proteomes" id="UP001377804"/>
    </source>
</evidence>
<keyword evidence="6 8" id="KW-1133">Transmembrane helix</keyword>
<feature type="transmembrane region" description="Helical" evidence="8">
    <location>
        <begin position="136"/>
        <end position="158"/>
    </location>
</feature>
<keyword evidence="7 8" id="KW-0472">Membrane</keyword>
<sequence>MEMLKKWILPLLLFLFLIVDGVLSKSLAPLLGDNAIIVPVQLSLIFQSLIAFYNPSNRYWVYVIIGIGLIGDIFYAGLIGINATLYAVIFYVIQINAKKFPDIKLARAFIVLMSTLGYQLSFGIMTLVFRIQTKSGLVYGLPAVLKTLILTMILFFILDKLFVSYIKKYPFIKST</sequence>
<keyword evidence="4 8" id="KW-0812">Transmembrane</keyword>
<organism evidence="9 10">
    <name type="scientific">Holzapfeliella saturejae</name>
    <dbReference type="NCBI Taxonomy" id="3082953"/>
    <lineage>
        <taxon>Bacteria</taxon>
        <taxon>Bacillati</taxon>
        <taxon>Bacillota</taxon>
        <taxon>Bacilli</taxon>
        <taxon>Lactobacillales</taxon>
        <taxon>Lactobacillaceae</taxon>
        <taxon>Holzapfeliella</taxon>
    </lineage>
</organism>
<proteinExistence type="inferred from homology"/>
<keyword evidence="3" id="KW-1003">Cell membrane</keyword>
<dbReference type="EMBL" id="JAWMWG010000001">
    <property type="protein sequence ID" value="MEJ6348315.1"/>
    <property type="molecule type" value="Genomic_DNA"/>
</dbReference>
<evidence type="ECO:0000256" key="3">
    <source>
        <dbReference type="ARBA" id="ARBA00022475"/>
    </source>
</evidence>
<gene>
    <name evidence="9" type="primary">mreD</name>
    <name evidence="9" type="ORF">R4Y45_03625</name>
</gene>
<evidence type="ECO:0000256" key="2">
    <source>
        <dbReference type="ARBA" id="ARBA00007776"/>
    </source>
</evidence>
<comment type="caution">
    <text evidence="9">The sequence shown here is derived from an EMBL/GenBank/DDBJ whole genome shotgun (WGS) entry which is preliminary data.</text>
</comment>
<evidence type="ECO:0000313" key="9">
    <source>
        <dbReference type="EMBL" id="MEJ6348315.1"/>
    </source>
</evidence>
<evidence type="ECO:0000256" key="4">
    <source>
        <dbReference type="ARBA" id="ARBA00022692"/>
    </source>
</evidence>
<dbReference type="InterPro" id="IPR007227">
    <property type="entry name" value="Cell_shape_determining_MreD"/>
</dbReference>
<evidence type="ECO:0000256" key="7">
    <source>
        <dbReference type="ARBA" id="ARBA00023136"/>
    </source>
</evidence>
<comment type="similarity">
    <text evidence="2">Belongs to the MreD family.</text>
</comment>
<evidence type="ECO:0000256" key="5">
    <source>
        <dbReference type="ARBA" id="ARBA00022960"/>
    </source>
</evidence>
<feature type="transmembrane region" description="Helical" evidence="8">
    <location>
        <begin position="34"/>
        <end position="53"/>
    </location>
</feature>
<evidence type="ECO:0000256" key="1">
    <source>
        <dbReference type="ARBA" id="ARBA00004651"/>
    </source>
</evidence>
<reference evidence="9 10" key="1">
    <citation type="submission" date="2023-10" db="EMBL/GenBank/DDBJ databases">
        <title>Holzapfeliella saturejae sp. nov. isolated from Satureja montana flowers.</title>
        <authorList>
            <person name="Alcantara C."/>
            <person name="Zuniga M."/>
            <person name="Landete J.M."/>
            <person name="Monedero V."/>
        </authorList>
    </citation>
    <scope>NUCLEOTIDE SEQUENCE [LARGE SCALE GENOMIC DNA]</scope>
    <source>
        <strain evidence="9 10">He02</strain>
    </source>
</reference>
<feature type="transmembrane region" description="Helical" evidence="8">
    <location>
        <begin position="105"/>
        <end position="129"/>
    </location>
</feature>
<keyword evidence="10" id="KW-1185">Reference proteome</keyword>
<name>A0ABU8SH16_9LACO</name>
<keyword evidence="5" id="KW-0133">Cell shape</keyword>
<evidence type="ECO:0000256" key="8">
    <source>
        <dbReference type="SAM" id="Phobius"/>
    </source>
</evidence>
<accession>A0ABU8SH16</accession>
<dbReference type="Proteomes" id="UP001377804">
    <property type="component" value="Unassembled WGS sequence"/>
</dbReference>
<feature type="transmembrane region" description="Helical" evidence="8">
    <location>
        <begin position="60"/>
        <end position="93"/>
    </location>
</feature>
<dbReference type="Pfam" id="PF04093">
    <property type="entry name" value="MreD"/>
    <property type="match status" value="1"/>
</dbReference>
<comment type="subcellular location">
    <subcellularLocation>
        <location evidence="1">Cell membrane</location>
        <topology evidence="1">Multi-pass membrane protein</topology>
    </subcellularLocation>
</comment>
<evidence type="ECO:0000256" key="6">
    <source>
        <dbReference type="ARBA" id="ARBA00022989"/>
    </source>
</evidence>